<evidence type="ECO:0000313" key="3">
    <source>
        <dbReference type="Proteomes" id="UP001066276"/>
    </source>
</evidence>
<protein>
    <submittedName>
        <fullName evidence="2">Uncharacterized protein</fullName>
    </submittedName>
</protein>
<accession>A0AAV7NG89</accession>
<feature type="compositionally biased region" description="Polar residues" evidence="1">
    <location>
        <begin position="85"/>
        <end position="97"/>
    </location>
</feature>
<dbReference type="Proteomes" id="UP001066276">
    <property type="component" value="Chromosome 8"/>
</dbReference>
<evidence type="ECO:0000256" key="1">
    <source>
        <dbReference type="SAM" id="MobiDB-lite"/>
    </source>
</evidence>
<dbReference type="EMBL" id="JANPWB010000012">
    <property type="protein sequence ID" value="KAJ1114112.1"/>
    <property type="molecule type" value="Genomic_DNA"/>
</dbReference>
<organism evidence="2 3">
    <name type="scientific">Pleurodeles waltl</name>
    <name type="common">Iberian ribbed newt</name>
    <dbReference type="NCBI Taxonomy" id="8319"/>
    <lineage>
        <taxon>Eukaryota</taxon>
        <taxon>Metazoa</taxon>
        <taxon>Chordata</taxon>
        <taxon>Craniata</taxon>
        <taxon>Vertebrata</taxon>
        <taxon>Euteleostomi</taxon>
        <taxon>Amphibia</taxon>
        <taxon>Batrachia</taxon>
        <taxon>Caudata</taxon>
        <taxon>Salamandroidea</taxon>
        <taxon>Salamandridae</taxon>
        <taxon>Pleurodelinae</taxon>
        <taxon>Pleurodeles</taxon>
    </lineage>
</organism>
<dbReference type="AlphaFoldDB" id="A0AAV7NG89"/>
<reference evidence="2" key="1">
    <citation type="journal article" date="2022" name="bioRxiv">
        <title>Sequencing and chromosome-scale assembly of the giantPleurodeles waltlgenome.</title>
        <authorList>
            <person name="Brown T."/>
            <person name="Elewa A."/>
            <person name="Iarovenko S."/>
            <person name="Subramanian E."/>
            <person name="Araus A.J."/>
            <person name="Petzold A."/>
            <person name="Susuki M."/>
            <person name="Suzuki K.-i.T."/>
            <person name="Hayashi T."/>
            <person name="Toyoda A."/>
            <person name="Oliveira C."/>
            <person name="Osipova E."/>
            <person name="Leigh N.D."/>
            <person name="Simon A."/>
            <person name="Yun M.H."/>
        </authorList>
    </citation>
    <scope>NUCLEOTIDE SEQUENCE</scope>
    <source>
        <strain evidence="2">20211129_DDA</strain>
        <tissue evidence="2">Liver</tissue>
    </source>
</reference>
<gene>
    <name evidence="2" type="ORF">NDU88_002351</name>
</gene>
<feature type="compositionally biased region" description="Basic and acidic residues" evidence="1">
    <location>
        <begin position="13"/>
        <end position="34"/>
    </location>
</feature>
<comment type="caution">
    <text evidence="2">The sequence shown here is derived from an EMBL/GenBank/DDBJ whole genome shotgun (WGS) entry which is preliminary data.</text>
</comment>
<name>A0AAV7NG89_PLEWA</name>
<sequence length="261" mass="29642">MCSQPALHMEMLWRRNEKDDGLCARRAKEEKNADNEEEEGEDAKDGSRNGNSVVPLKINAQPWEKKRAETRELRHVPGGMWLTKVVTSPATIQTPGSHRQCPGGTHQSDDHPEENPNPDIWVGSKSPGPEKEKTEAEEAREMREQSEERSANRNERSTKEDDRGPEKEKTEAEEAREMREQSEERSANRNERSKKEDDRGEERSKDLGGETPTRTRPLDGRTHHVPGGAWLSQVRSCRRLSYGSERGIAAEGPEERAQESE</sequence>
<feature type="compositionally biased region" description="Basic and acidic residues" evidence="1">
    <location>
        <begin position="63"/>
        <end position="75"/>
    </location>
</feature>
<evidence type="ECO:0000313" key="2">
    <source>
        <dbReference type="EMBL" id="KAJ1114112.1"/>
    </source>
</evidence>
<feature type="compositionally biased region" description="Basic and acidic residues" evidence="1">
    <location>
        <begin position="128"/>
        <end position="208"/>
    </location>
</feature>
<feature type="region of interest" description="Disordered" evidence="1">
    <location>
        <begin position="13"/>
        <end position="235"/>
    </location>
</feature>
<proteinExistence type="predicted"/>
<keyword evidence="3" id="KW-1185">Reference proteome</keyword>